<reference evidence="1 2" key="1">
    <citation type="submission" date="2018-02" db="EMBL/GenBank/DDBJ databases">
        <title>Complete genome sequence of Streptomyces dengpaensis, the producer of angucyclines.</title>
        <authorList>
            <person name="Yumei L."/>
        </authorList>
    </citation>
    <scope>NUCLEOTIDE SEQUENCE [LARGE SCALE GENOMIC DNA]</scope>
    <source>
        <strain evidence="1 2">XZHG99</strain>
    </source>
</reference>
<sequence>MFLPRPALRMFLPVSAPHQLALLDLVGERGWQCQYSEGETVLRVPRADAVLSRPDDAKCPWLRVWPSHPSCDRCCVPWPIFLPQ</sequence>
<organism evidence="1 2">
    <name type="scientific">Streptomyces dengpaensis</name>
    <dbReference type="NCBI Taxonomy" id="2049881"/>
    <lineage>
        <taxon>Bacteria</taxon>
        <taxon>Bacillati</taxon>
        <taxon>Actinomycetota</taxon>
        <taxon>Actinomycetes</taxon>
        <taxon>Kitasatosporales</taxon>
        <taxon>Streptomycetaceae</taxon>
        <taxon>Streptomyces</taxon>
    </lineage>
</organism>
<gene>
    <name evidence="1" type="ORF">C4B68_02200</name>
</gene>
<evidence type="ECO:0000313" key="2">
    <source>
        <dbReference type="Proteomes" id="UP000238413"/>
    </source>
</evidence>
<name>A0ABM6SJG5_9ACTN</name>
<protein>
    <recommendedName>
        <fullName evidence="3">DUF317 domain-containing protein</fullName>
    </recommendedName>
</protein>
<keyword evidence="2" id="KW-1185">Reference proteome</keyword>
<proteinExistence type="predicted"/>
<accession>A0ABM6SJG5</accession>
<evidence type="ECO:0000313" key="1">
    <source>
        <dbReference type="EMBL" id="AVH54810.1"/>
    </source>
</evidence>
<dbReference type="Proteomes" id="UP000238413">
    <property type="component" value="Chromosome"/>
</dbReference>
<dbReference type="EMBL" id="CP026652">
    <property type="protein sequence ID" value="AVH54810.1"/>
    <property type="molecule type" value="Genomic_DNA"/>
</dbReference>
<evidence type="ECO:0008006" key="3">
    <source>
        <dbReference type="Google" id="ProtNLM"/>
    </source>
</evidence>